<evidence type="ECO:0000313" key="2">
    <source>
        <dbReference type="EMBL" id="KLV08249.1"/>
    </source>
</evidence>
<dbReference type="GO" id="GO:0004497">
    <property type="term" value="F:monooxygenase activity"/>
    <property type="evidence" value="ECO:0007669"/>
    <property type="project" value="UniProtKB-KW"/>
</dbReference>
<gene>
    <name evidence="2" type="ORF">ABT57_15765</name>
</gene>
<comment type="caution">
    <text evidence="2">The sequence shown here is derived from an EMBL/GenBank/DDBJ whole genome shotgun (WGS) entry which is preliminary data.</text>
</comment>
<dbReference type="InterPro" id="IPR011008">
    <property type="entry name" value="Dimeric_a/b-barrel"/>
</dbReference>
<protein>
    <submittedName>
        <fullName evidence="2">Antibiotic biosynthesis monooxygenase</fullName>
    </submittedName>
</protein>
<sequence length="100" mass="11434">MITAIVKARVIEEKMGDIRRVAAILQYEYAPDEPGCLQYESYIDGEQFVTIERWLDQAHLNQHLAAEHVKEYVPQLRACVVGGIFDVLFIDSEGCRHVTI</sequence>
<dbReference type="OrthoDB" id="9812192at2"/>
<dbReference type="SUPFAM" id="SSF54909">
    <property type="entry name" value="Dimeric alpha+beta barrel"/>
    <property type="match status" value="1"/>
</dbReference>
<dbReference type="Gene3D" id="3.30.70.100">
    <property type="match status" value="1"/>
</dbReference>
<keyword evidence="2" id="KW-0503">Monooxygenase</keyword>
<dbReference type="RefSeq" id="WP_047886137.1">
    <property type="nucleotide sequence ID" value="NZ_CP071326.1"/>
</dbReference>
<dbReference type="Pfam" id="PF03992">
    <property type="entry name" value="ABM"/>
    <property type="match status" value="1"/>
</dbReference>
<keyword evidence="3" id="KW-1185">Reference proteome</keyword>
<dbReference type="PATRIC" id="fig|320778.3.peg.3426"/>
<evidence type="ECO:0000259" key="1">
    <source>
        <dbReference type="Pfam" id="PF03992"/>
    </source>
</evidence>
<dbReference type="EMBL" id="LDOU01000015">
    <property type="protein sequence ID" value="KLV08249.1"/>
    <property type="molecule type" value="Genomic_DNA"/>
</dbReference>
<keyword evidence="2" id="KW-0560">Oxidoreductase</keyword>
<feature type="domain" description="ABM" evidence="1">
    <location>
        <begin position="1"/>
        <end position="73"/>
    </location>
</feature>
<reference evidence="2 3" key="1">
    <citation type="submission" date="2015-05" db="EMBL/GenBank/DDBJ databases">
        <title>Photobacterium galathea sp. nov.</title>
        <authorList>
            <person name="Machado H."/>
            <person name="Gram L."/>
        </authorList>
    </citation>
    <scope>NUCLEOTIDE SEQUENCE [LARGE SCALE GENOMIC DNA]</scope>
    <source>
        <strain evidence="2 3">DSM 22954</strain>
    </source>
</reference>
<dbReference type="Proteomes" id="UP000035909">
    <property type="component" value="Unassembled WGS sequence"/>
</dbReference>
<organism evidence="2 3">
    <name type="scientific">Photobacterium ganghwense</name>
    <dbReference type="NCBI Taxonomy" id="320778"/>
    <lineage>
        <taxon>Bacteria</taxon>
        <taxon>Pseudomonadati</taxon>
        <taxon>Pseudomonadota</taxon>
        <taxon>Gammaproteobacteria</taxon>
        <taxon>Vibrionales</taxon>
        <taxon>Vibrionaceae</taxon>
        <taxon>Photobacterium</taxon>
    </lineage>
</organism>
<dbReference type="InterPro" id="IPR007138">
    <property type="entry name" value="ABM_dom"/>
</dbReference>
<proteinExistence type="predicted"/>
<name>A0A0J1H992_9GAMM</name>
<dbReference type="AlphaFoldDB" id="A0A0J1H992"/>
<accession>A0A0J1H992</accession>
<evidence type="ECO:0000313" key="3">
    <source>
        <dbReference type="Proteomes" id="UP000035909"/>
    </source>
</evidence>